<feature type="region of interest" description="Disordered" evidence="1">
    <location>
        <begin position="113"/>
        <end position="154"/>
    </location>
</feature>
<evidence type="ECO:0000313" key="3">
    <source>
        <dbReference type="Proteomes" id="UP001302602"/>
    </source>
</evidence>
<sequence>MHRIDEHIAETIYLSKAAGGSPILWSRSTRLSGSGLPRNFGPLGCRPSSTPPVAMHPSQPLHGPEEPTAITIINNSIRSGAGFCTNPSNSIPLAEARRASCGGQYQATATMHGNHTVSLPARPSPRMKSKNKSAPIISHQDKETRDKTADAPAG</sequence>
<reference evidence="2" key="2">
    <citation type="submission" date="2023-05" db="EMBL/GenBank/DDBJ databases">
        <authorList>
            <consortium name="Lawrence Berkeley National Laboratory"/>
            <person name="Steindorff A."/>
            <person name="Hensen N."/>
            <person name="Bonometti L."/>
            <person name="Westerberg I."/>
            <person name="Brannstrom I.O."/>
            <person name="Guillou S."/>
            <person name="Cros-Aarteil S."/>
            <person name="Calhoun S."/>
            <person name="Haridas S."/>
            <person name="Kuo A."/>
            <person name="Mondo S."/>
            <person name="Pangilinan J."/>
            <person name="Riley R."/>
            <person name="Labutti K."/>
            <person name="Andreopoulos B."/>
            <person name="Lipzen A."/>
            <person name="Chen C."/>
            <person name="Yanf M."/>
            <person name="Daum C."/>
            <person name="Ng V."/>
            <person name="Clum A."/>
            <person name="Ohm R."/>
            <person name="Martin F."/>
            <person name="Silar P."/>
            <person name="Natvig D."/>
            <person name="Lalanne C."/>
            <person name="Gautier V."/>
            <person name="Ament-Velasquez S.L."/>
            <person name="Kruys A."/>
            <person name="Hutchinson M.I."/>
            <person name="Powell A.J."/>
            <person name="Barry K."/>
            <person name="Miller A.N."/>
            <person name="Grigoriev I.V."/>
            <person name="Debuchy R."/>
            <person name="Gladieux P."/>
            <person name="Thoren M.H."/>
            <person name="Johannesson H."/>
        </authorList>
    </citation>
    <scope>NUCLEOTIDE SEQUENCE</scope>
    <source>
        <strain evidence="2">CBS 731.68</strain>
    </source>
</reference>
<dbReference type="AlphaFoldDB" id="A0AAN6Z8B3"/>
<feature type="region of interest" description="Disordered" evidence="1">
    <location>
        <begin position="38"/>
        <end position="66"/>
    </location>
</feature>
<comment type="caution">
    <text evidence="2">The sequence shown here is derived from an EMBL/GenBank/DDBJ whole genome shotgun (WGS) entry which is preliminary data.</text>
</comment>
<evidence type="ECO:0000256" key="1">
    <source>
        <dbReference type="SAM" id="MobiDB-lite"/>
    </source>
</evidence>
<dbReference type="GeneID" id="87822725"/>
<reference evidence="2" key="1">
    <citation type="journal article" date="2023" name="Mol. Phylogenet. Evol.">
        <title>Genome-scale phylogeny and comparative genomics of the fungal order Sordariales.</title>
        <authorList>
            <person name="Hensen N."/>
            <person name="Bonometti L."/>
            <person name="Westerberg I."/>
            <person name="Brannstrom I.O."/>
            <person name="Guillou S."/>
            <person name="Cros-Aarteil S."/>
            <person name="Calhoun S."/>
            <person name="Haridas S."/>
            <person name="Kuo A."/>
            <person name="Mondo S."/>
            <person name="Pangilinan J."/>
            <person name="Riley R."/>
            <person name="LaButti K."/>
            <person name="Andreopoulos B."/>
            <person name="Lipzen A."/>
            <person name="Chen C."/>
            <person name="Yan M."/>
            <person name="Daum C."/>
            <person name="Ng V."/>
            <person name="Clum A."/>
            <person name="Steindorff A."/>
            <person name="Ohm R.A."/>
            <person name="Martin F."/>
            <person name="Silar P."/>
            <person name="Natvig D.O."/>
            <person name="Lalanne C."/>
            <person name="Gautier V."/>
            <person name="Ament-Velasquez S.L."/>
            <person name="Kruys A."/>
            <person name="Hutchinson M.I."/>
            <person name="Powell A.J."/>
            <person name="Barry K."/>
            <person name="Miller A.N."/>
            <person name="Grigoriev I.V."/>
            <person name="Debuchy R."/>
            <person name="Gladieux P."/>
            <person name="Hiltunen Thoren M."/>
            <person name="Johannesson H."/>
        </authorList>
    </citation>
    <scope>NUCLEOTIDE SEQUENCE</scope>
    <source>
        <strain evidence="2">CBS 731.68</strain>
    </source>
</reference>
<protein>
    <submittedName>
        <fullName evidence="2">Uncharacterized protein</fullName>
    </submittedName>
</protein>
<feature type="compositionally biased region" description="Basic and acidic residues" evidence="1">
    <location>
        <begin position="139"/>
        <end position="154"/>
    </location>
</feature>
<organism evidence="2 3">
    <name type="scientific">Parathielavia appendiculata</name>
    <dbReference type="NCBI Taxonomy" id="2587402"/>
    <lineage>
        <taxon>Eukaryota</taxon>
        <taxon>Fungi</taxon>
        <taxon>Dikarya</taxon>
        <taxon>Ascomycota</taxon>
        <taxon>Pezizomycotina</taxon>
        <taxon>Sordariomycetes</taxon>
        <taxon>Sordariomycetidae</taxon>
        <taxon>Sordariales</taxon>
        <taxon>Chaetomiaceae</taxon>
        <taxon>Parathielavia</taxon>
    </lineage>
</organism>
<gene>
    <name evidence="2" type="ORF">N657DRAFT_14867</name>
</gene>
<proteinExistence type="predicted"/>
<evidence type="ECO:0000313" key="2">
    <source>
        <dbReference type="EMBL" id="KAK4128333.1"/>
    </source>
</evidence>
<name>A0AAN6Z8B3_9PEZI</name>
<dbReference type="RefSeq" id="XP_062652104.1">
    <property type="nucleotide sequence ID" value="XM_062785959.1"/>
</dbReference>
<dbReference type="Proteomes" id="UP001302602">
    <property type="component" value="Unassembled WGS sequence"/>
</dbReference>
<keyword evidence="3" id="KW-1185">Reference proteome</keyword>
<accession>A0AAN6Z8B3</accession>
<dbReference type="EMBL" id="MU853223">
    <property type="protein sequence ID" value="KAK4128333.1"/>
    <property type="molecule type" value="Genomic_DNA"/>
</dbReference>